<dbReference type="GeneID" id="92742096"/>
<dbReference type="EMBL" id="CZAU01000036">
    <property type="protein sequence ID" value="CUQ03670.1"/>
    <property type="molecule type" value="Genomic_DNA"/>
</dbReference>
<dbReference type="KEGG" id="bprl:CL2_26740"/>
<dbReference type="Proteomes" id="UP000188159">
    <property type="component" value="Chromosome"/>
</dbReference>
<dbReference type="EMBL" id="JAAITB010000017">
    <property type="protein sequence ID" value="NSJ79625.1"/>
    <property type="molecule type" value="Genomic_DNA"/>
</dbReference>
<accession>D4MVS9</accession>
<dbReference type="Proteomes" id="UP001644750">
    <property type="component" value="Unassembled WGS sequence"/>
</dbReference>
<feature type="coiled-coil region" evidence="1">
    <location>
        <begin position="67"/>
        <end position="94"/>
    </location>
</feature>
<dbReference type="Proteomes" id="UP000008960">
    <property type="component" value="Chromosome"/>
</dbReference>
<reference evidence="10 11" key="3">
    <citation type="submission" date="2015-09" db="EMBL/GenBank/DDBJ databases">
        <authorList>
            <consortium name="Pathogen Informatics"/>
        </authorList>
    </citation>
    <scope>NUCLEOTIDE SEQUENCE [LARGE SCALE GENOMIC DNA]</scope>
    <source>
        <strain evidence="4 12">2789STDY5608868</strain>
        <strain evidence="6 11">2789STDY5834908</strain>
        <strain evidence="5 10">2789STDY5834959</strain>
    </source>
</reference>
<sequence>MAKDFFGRLEETIQTTGKAAAQKAKEVADSAKRHNDLRVAKRDLNDLYRQVGEKYFEEHMDYPQAEYIDLFNLIEKLRGDIEILKQEIDGGDDEAAEEDIEDIEE</sequence>
<dbReference type="Proteomes" id="UP001243496">
    <property type="component" value="Chromosome"/>
</dbReference>
<proteinExistence type="predicted"/>
<evidence type="ECO:0000313" key="13">
    <source>
        <dbReference type="Proteomes" id="UP000188159"/>
    </source>
</evidence>
<name>D4MVS9_ANAHA</name>
<evidence type="ECO:0000313" key="14">
    <source>
        <dbReference type="Proteomes" id="UP001644750"/>
    </source>
</evidence>
<evidence type="ECO:0000313" key="10">
    <source>
        <dbReference type="Proteomes" id="UP000095553"/>
    </source>
</evidence>
<dbReference type="EMBL" id="CP012098">
    <property type="protein sequence ID" value="AQP39927.1"/>
    <property type="molecule type" value="Genomic_DNA"/>
</dbReference>
<keyword evidence="14" id="KW-1185">Reference proteome</keyword>
<evidence type="ECO:0000313" key="9">
    <source>
        <dbReference type="Proteomes" id="UP000008960"/>
    </source>
</evidence>
<evidence type="ECO:0000313" key="11">
    <source>
        <dbReference type="Proteomes" id="UP000095564"/>
    </source>
</evidence>
<dbReference type="Proteomes" id="UP000095553">
    <property type="component" value="Unassembled WGS sequence"/>
</dbReference>
<dbReference type="Proteomes" id="UP000095598">
    <property type="component" value="Unassembled WGS sequence"/>
</dbReference>
<organism evidence="3 9">
    <name type="scientific">Anaerostipes hadrus</name>
    <dbReference type="NCBI Taxonomy" id="649756"/>
    <lineage>
        <taxon>Bacteria</taxon>
        <taxon>Bacillati</taxon>
        <taxon>Bacillota</taxon>
        <taxon>Clostridia</taxon>
        <taxon>Lachnospirales</taxon>
        <taxon>Lachnospiraceae</taxon>
        <taxon>Anaerostipes</taxon>
    </lineage>
</organism>
<evidence type="ECO:0000313" key="5">
    <source>
        <dbReference type="EMBL" id="CUM90348.1"/>
    </source>
</evidence>
<evidence type="ECO:0000313" key="12">
    <source>
        <dbReference type="Proteomes" id="UP000095598"/>
    </source>
</evidence>
<dbReference type="Proteomes" id="UP000095564">
    <property type="component" value="Unassembled WGS sequence"/>
</dbReference>
<reference evidence="8" key="7">
    <citation type="submission" date="2023-08" db="EMBL/GenBank/DDBJ databases">
        <title>Complete Genome Sequences of butyrate producing Anaerostipes hadrus strains BA1 and GIF7 isolated from the terminal ileum of a healthy lean male.</title>
        <authorList>
            <person name="Low A."/>
            <person name="Sheludchenko M."/>
            <person name="Cheng H.E."/>
            <person name="Koh X.Q."/>
            <person name="Lee J."/>
        </authorList>
    </citation>
    <scope>NUCLEOTIDE SEQUENCE</scope>
    <source>
        <strain evidence="8">BA1</strain>
    </source>
</reference>
<dbReference type="RefSeq" id="WP_009203573.1">
    <property type="nucleotide sequence ID" value="NC_021016.1"/>
</dbReference>
<dbReference type="EMBL" id="CYXY01000006">
    <property type="protein sequence ID" value="CUM90348.1"/>
    <property type="molecule type" value="Genomic_DNA"/>
</dbReference>
<evidence type="ECO:0000313" key="7">
    <source>
        <dbReference type="EMBL" id="NSJ79625.1"/>
    </source>
</evidence>
<evidence type="ECO:0000313" key="6">
    <source>
        <dbReference type="EMBL" id="CUQ03670.1"/>
    </source>
</evidence>
<keyword evidence="1" id="KW-0175">Coiled coil</keyword>
<gene>
    <name evidence="3" type="ORF">CL2_26740</name>
    <name evidence="2" type="ORF">DO83_10265</name>
    <name evidence="4" type="ORF">ERS852425_00563</name>
    <name evidence="6" type="ORF">ERS852520_02868</name>
    <name evidence="5" type="ORF">ERS852571_01281</name>
    <name evidence="7" type="ORF">G5A72_08520</name>
    <name evidence="8" type="ORF">RBI15_11860</name>
</gene>
<evidence type="ECO:0000313" key="4">
    <source>
        <dbReference type="EMBL" id="CUM77796.1"/>
    </source>
</evidence>
<dbReference type="PATRIC" id="fig|245018.3.peg.2959"/>
<reference evidence="3 9" key="1">
    <citation type="submission" date="2010-03" db="EMBL/GenBank/DDBJ databases">
        <title>The genome sequence of Clostridiales sp. SSC/2.</title>
        <authorList>
            <consortium name="metaHIT consortium -- http://www.metahit.eu/"/>
            <person name="Pajon A."/>
            <person name="Turner K."/>
            <person name="Parkhill J."/>
            <person name="Duncan S."/>
            <person name="Flint H."/>
        </authorList>
    </citation>
    <scope>NUCLEOTIDE SEQUENCE [LARGE SCALE GENOMIC DNA]</scope>
    <source>
        <strain evidence="3 9">SSC/2</strain>
    </source>
</reference>
<reference evidence="7" key="6">
    <citation type="submission" date="2020-02" db="EMBL/GenBank/DDBJ databases">
        <authorList>
            <person name="Littmann E."/>
            <person name="Sorbara M."/>
        </authorList>
    </citation>
    <scope>NUCLEOTIDE SEQUENCE</scope>
    <source>
        <strain evidence="7">MSK.14.57</strain>
    </source>
</reference>
<protein>
    <submittedName>
        <fullName evidence="3">Uncharacterized protein</fullName>
    </submittedName>
</protein>
<evidence type="ECO:0000313" key="8">
    <source>
        <dbReference type="EMBL" id="WMD16058.1"/>
    </source>
</evidence>
<dbReference type="STRING" id="649756.ERS852387_02235"/>
<dbReference type="OrthoDB" id="2058136at2"/>
<dbReference type="AlphaFoldDB" id="D4MVS9"/>
<evidence type="ECO:0000256" key="1">
    <source>
        <dbReference type="SAM" id="Coils"/>
    </source>
</evidence>
<evidence type="ECO:0000313" key="2">
    <source>
        <dbReference type="EMBL" id="AQP39927.1"/>
    </source>
</evidence>
<reference evidence="7 14" key="5">
    <citation type="journal article" date="2020" name="Cell Host Microbe">
        <title>Functional and Genomic Variation between Human-Derived Isolates of Lachnospiraceae Reveals Inter- and Intra-Species Diversity.</title>
        <authorList>
            <person name="Sorbara M.T."/>
            <person name="Littmann E.R."/>
            <person name="Fontana E."/>
            <person name="Moody T.U."/>
            <person name="Kohout C.E."/>
            <person name="Gjonbalaj M."/>
            <person name="Eaton V."/>
            <person name="Seok R."/>
            <person name="Leiner I.M."/>
            <person name="Pamer E.G."/>
        </authorList>
    </citation>
    <scope>NUCLEOTIDE SEQUENCE [LARGE SCALE GENOMIC DNA]</scope>
    <source>
        <strain evidence="7 14">MSK.14.57</strain>
    </source>
</reference>
<dbReference type="EMBL" id="CP132968">
    <property type="protein sequence ID" value="WMD16058.1"/>
    <property type="molecule type" value="Genomic_DNA"/>
</dbReference>
<reference evidence="3 9" key="2">
    <citation type="submission" date="2010-03" db="EMBL/GenBank/DDBJ databases">
        <authorList>
            <person name="Pajon A."/>
        </authorList>
    </citation>
    <scope>NUCLEOTIDE SEQUENCE [LARGE SCALE GENOMIC DNA]</scope>
    <source>
        <strain evidence="3 9">SSC/2</strain>
    </source>
</reference>
<evidence type="ECO:0000313" key="3">
    <source>
        <dbReference type="EMBL" id="CBL39495.1"/>
    </source>
</evidence>
<dbReference type="EMBL" id="FP929061">
    <property type="protein sequence ID" value="CBL39495.1"/>
    <property type="molecule type" value="Genomic_DNA"/>
</dbReference>
<dbReference type="EMBL" id="CYXT01000002">
    <property type="protein sequence ID" value="CUM77796.1"/>
    <property type="molecule type" value="Genomic_DNA"/>
</dbReference>
<reference evidence="2 13" key="4">
    <citation type="journal article" date="2016" name="Sci. Rep.">
        <title>Accelerated dysbiosis of gut microbiota during aggravation of DSS-induced colitis by a butyrate-producing bacterium.</title>
        <authorList>
            <person name="Zhang Q."/>
            <person name="Wu Y."/>
            <person name="Wang J."/>
            <person name="Wu G."/>
            <person name="Long W."/>
            <person name="Xue Z."/>
            <person name="Wang L."/>
            <person name="Zhang X."/>
            <person name="Pang X."/>
            <person name="Zhao Y."/>
            <person name="Zhao L."/>
            <person name="Zhang C."/>
        </authorList>
    </citation>
    <scope>NUCLEOTIDE SEQUENCE [LARGE SCALE GENOMIC DNA]</scope>
    <source>
        <strain evidence="2 13">BPB5</strain>
    </source>
</reference>